<accession>A0A7T8KK48</accession>
<name>A0A7T8KK48_CALRO</name>
<protein>
    <submittedName>
        <fullName evidence="1">Uncharacterized protein</fullName>
    </submittedName>
</protein>
<dbReference type="AlphaFoldDB" id="A0A7T8KK48"/>
<keyword evidence="2" id="KW-1185">Reference proteome</keyword>
<evidence type="ECO:0000313" key="1">
    <source>
        <dbReference type="EMBL" id="QQP57414.1"/>
    </source>
</evidence>
<evidence type="ECO:0000313" key="2">
    <source>
        <dbReference type="Proteomes" id="UP000595437"/>
    </source>
</evidence>
<dbReference type="EMBL" id="CP045891">
    <property type="protein sequence ID" value="QQP57414.1"/>
    <property type="molecule type" value="Genomic_DNA"/>
</dbReference>
<organism evidence="1 2">
    <name type="scientific">Caligus rogercresseyi</name>
    <name type="common">Sea louse</name>
    <dbReference type="NCBI Taxonomy" id="217165"/>
    <lineage>
        <taxon>Eukaryota</taxon>
        <taxon>Metazoa</taxon>
        <taxon>Ecdysozoa</taxon>
        <taxon>Arthropoda</taxon>
        <taxon>Crustacea</taxon>
        <taxon>Multicrustacea</taxon>
        <taxon>Hexanauplia</taxon>
        <taxon>Copepoda</taxon>
        <taxon>Siphonostomatoida</taxon>
        <taxon>Caligidae</taxon>
        <taxon>Caligus</taxon>
    </lineage>
</organism>
<proteinExistence type="predicted"/>
<sequence>IDVPSHSSDINFIPPPEALTKIVSQNRTRLPTLAATCDRYLVSNYAGAAIASAALIDYGVIDKEIRDI</sequence>
<dbReference type="Proteomes" id="UP000595437">
    <property type="component" value="Chromosome 2"/>
</dbReference>
<reference evidence="2" key="1">
    <citation type="submission" date="2021-01" db="EMBL/GenBank/DDBJ databases">
        <title>Caligus Genome Assembly.</title>
        <authorList>
            <person name="Gallardo-Escarate C."/>
        </authorList>
    </citation>
    <scope>NUCLEOTIDE SEQUENCE [LARGE SCALE GENOMIC DNA]</scope>
</reference>
<gene>
    <name evidence="1" type="ORF">FKW44_002391</name>
</gene>
<feature type="non-terminal residue" evidence="1">
    <location>
        <position position="1"/>
    </location>
</feature>